<comment type="caution">
    <text evidence="1">The sequence shown here is derived from an EMBL/GenBank/DDBJ whole genome shotgun (WGS) entry which is preliminary data.</text>
</comment>
<sequence>MVGTAIQVISPAPATDADSGGDTFGITGAGLEAKALG</sequence>
<evidence type="ECO:0000313" key="1">
    <source>
        <dbReference type="EMBL" id="MDP9843699.1"/>
    </source>
</evidence>
<organism evidence="1 2">
    <name type="scientific">Streptosporangium lutulentum</name>
    <dbReference type="NCBI Taxonomy" id="1461250"/>
    <lineage>
        <taxon>Bacteria</taxon>
        <taxon>Bacillati</taxon>
        <taxon>Actinomycetota</taxon>
        <taxon>Actinomycetes</taxon>
        <taxon>Streptosporangiales</taxon>
        <taxon>Streptosporangiaceae</taxon>
        <taxon>Streptosporangium</taxon>
    </lineage>
</organism>
<proteinExistence type="predicted"/>
<dbReference type="EMBL" id="JAUSQU010000001">
    <property type="protein sequence ID" value="MDP9843699.1"/>
    <property type="molecule type" value="Genomic_DNA"/>
</dbReference>
<protein>
    <submittedName>
        <fullName evidence="1">Uncharacterized protein</fullName>
    </submittedName>
</protein>
<keyword evidence="2" id="KW-1185">Reference proteome</keyword>
<reference evidence="1 2" key="1">
    <citation type="submission" date="2023-07" db="EMBL/GenBank/DDBJ databases">
        <title>Sequencing the genomes of 1000 actinobacteria strains.</title>
        <authorList>
            <person name="Klenk H.-P."/>
        </authorList>
    </citation>
    <scope>NUCLEOTIDE SEQUENCE [LARGE SCALE GENOMIC DNA]</scope>
    <source>
        <strain evidence="1 2">DSM 46740</strain>
    </source>
</reference>
<gene>
    <name evidence="1" type="ORF">J2853_002910</name>
</gene>
<evidence type="ECO:0000313" key="2">
    <source>
        <dbReference type="Proteomes" id="UP001225356"/>
    </source>
</evidence>
<name>A0ABT9QCN9_9ACTN</name>
<accession>A0ABT9QCN9</accession>
<dbReference type="Proteomes" id="UP001225356">
    <property type="component" value="Unassembled WGS sequence"/>
</dbReference>